<dbReference type="InterPro" id="IPR003827">
    <property type="entry name" value="tRNA_yW-synthesising"/>
</dbReference>
<dbReference type="OrthoDB" id="263283at2759"/>
<evidence type="ECO:0000256" key="9">
    <source>
        <dbReference type="SAM" id="MobiDB-lite"/>
    </source>
</evidence>
<dbReference type="Gene3D" id="3.30.1960.10">
    <property type="entry name" value="tRNA wybutosine-synthesizing-like"/>
    <property type="match status" value="1"/>
</dbReference>
<keyword evidence="3" id="KW-0489">Methyltransferase</keyword>
<gene>
    <name evidence="11" type="ORF">D0Z07_1646</name>
</gene>
<evidence type="ECO:0000256" key="8">
    <source>
        <dbReference type="ARBA" id="ARBA00049202"/>
    </source>
</evidence>
<dbReference type="GO" id="GO:0032259">
    <property type="term" value="P:methylation"/>
    <property type="evidence" value="ECO:0007669"/>
    <property type="project" value="UniProtKB-KW"/>
</dbReference>
<dbReference type="PANTHER" id="PTHR48418">
    <property type="entry name" value="TRNA WYBUTOSINE-SYNTHESIZING PROTEIN 3"/>
    <property type="match status" value="1"/>
</dbReference>
<evidence type="ECO:0000313" key="11">
    <source>
        <dbReference type="EMBL" id="KAG0651712.1"/>
    </source>
</evidence>
<dbReference type="EC" id="2.1.1.282" evidence="2"/>
<dbReference type="InterPro" id="IPR036602">
    <property type="entry name" value="tRNA_yW-synthesising-like_sf"/>
</dbReference>
<keyword evidence="12" id="KW-1185">Reference proteome</keyword>
<evidence type="ECO:0000256" key="5">
    <source>
        <dbReference type="ARBA" id="ARBA00022691"/>
    </source>
</evidence>
<keyword evidence="4" id="KW-0808">Transferase</keyword>
<dbReference type="AlphaFoldDB" id="A0A9P6VQE4"/>
<dbReference type="SUPFAM" id="SSF111278">
    <property type="entry name" value="SSo0622-like"/>
    <property type="match status" value="1"/>
</dbReference>
<keyword evidence="5" id="KW-0949">S-adenosyl-L-methionine</keyword>
<evidence type="ECO:0000256" key="6">
    <source>
        <dbReference type="ARBA" id="ARBA00022694"/>
    </source>
</evidence>
<name>A0A9P6VQE4_9HELO</name>
<protein>
    <recommendedName>
        <fullName evidence="2">tRNA(Phe) 7-[(3-amino-3-carboxypropyl)-4-demethylwyosine(37)-N(4)]-methyltransferase</fullName>
        <ecNumber evidence="2">2.1.1.282</ecNumber>
    </recommendedName>
    <alternativeName>
        <fullName evidence="7">tRNA(Phe) 7-((3-amino-3-carboxypropyl)-4-demethylwyosine(37)-N(4))-methyltransferase</fullName>
    </alternativeName>
</protein>
<dbReference type="Pfam" id="PF02676">
    <property type="entry name" value="TYW3"/>
    <property type="match status" value="1"/>
</dbReference>
<feature type="domain" description="tRNA wybutosine-synthesizing protein" evidence="10">
    <location>
        <begin position="15"/>
        <end position="258"/>
    </location>
</feature>
<feature type="region of interest" description="Disordered" evidence="9">
    <location>
        <begin position="266"/>
        <end position="297"/>
    </location>
</feature>
<accession>A0A9P6VQE4</accession>
<comment type="catalytic activity">
    <reaction evidence="8">
        <text>4-demethyl-7-[(3S)-3-amino-3-carboxypropyl]wyosine(37) in tRNA(Phe) + S-adenosyl-L-methionine = 7-[(3S)-3-amino-3-carboxypropyl]wyosine(37) in tRNA(Phe) + S-adenosyl-L-homocysteine + H(+)</text>
        <dbReference type="Rhea" id="RHEA:36635"/>
        <dbReference type="Rhea" id="RHEA-COMP:10378"/>
        <dbReference type="Rhea" id="RHEA-COMP:10379"/>
        <dbReference type="ChEBI" id="CHEBI:15378"/>
        <dbReference type="ChEBI" id="CHEBI:57856"/>
        <dbReference type="ChEBI" id="CHEBI:59789"/>
        <dbReference type="ChEBI" id="CHEBI:73543"/>
        <dbReference type="ChEBI" id="CHEBI:73550"/>
        <dbReference type="EC" id="2.1.1.282"/>
    </reaction>
</comment>
<evidence type="ECO:0000256" key="1">
    <source>
        <dbReference type="ARBA" id="ARBA00008569"/>
    </source>
</evidence>
<comment type="similarity">
    <text evidence="1">Belongs to the TYW3 family.</text>
</comment>
<feature type="compositionally biased region" description="Basic and acidic residues" evidence="9">
    <location>
        <begin position="281"/>
        <end position="294"/>
    </location>
</feature>
<dbReference type="PANTHER" id="PTHR48418:SF1">
    <property type="entry name" value="TRNA WYBUTOSINE-SYNTHESIZING PROTEIN 3"/>
    <property type="match status" value="1"/>
</dbReference>
<reference evidence="11" key="1">
    <citation type="submission" date="2019-07" db="EMBL/GenBank/DDBJ databases">
        <title>Hyphodiscus hymeniophilus genome sequencing and assembly.</title>
        <authorList>
            <person name="Kramer G."/>
            <person name="Nodwell J."/>
        </authorList>
    </citation>
    <scope>NUCLEOTIDE SEQUENCE</scope>
    <source>
        <strain evidence="11">ATCC 34498</strain>
    </source>
</reference>
<comment type="caution">
    <text evidence="11">The sequence shown here is derived from an EMBL/GenBank/DDBJ whole genome shotgun (WGS) entry which is preliminary data.</text>
</comment>
<keyword evidence="6" id="KW-0819">tRNA processing</keyword>
<dbReference type="GO" id="GO:0008033">
    <property type="term" value="P:tRNA processing"/>
    <property type="evidence" value="ECO:0007669"/>
    <property type="project" value="UniProtKB-KW"/>
</dbReference>
<evidence type="ECO:0000256" key="2">
    <source>
        <dbReference type="ARBA" id="ARBA00012750"/>
    </source>
</evidence>
<organism evidence="11 12">
    <name type="scientific">Hyphodiscus hymeniophilus</name>
    <dbReference type="NCBI Taxonomy" id="353542"/>
    <lineage>
        <taxon>Eukaryota</taxon>
        <taxon>Fungi</taxon>
        <taxon>Dikarya</taxon>
        <taxon>Ascomycota</taxon>
        <taxon>Pezizomycotina</taxon>
        <taxon>Leotiomycetes</taxon>
        <taxon>Helotiales</taxon>
        <taxon>Hyphodiscaceae</taxon>
        <taxon>Hyphodiscus</taxon>
    </lineage>
</organism>
<proteinExistence type="inferred from homology"/>
<evidence type="ECO:0000256" key="7">
    <source>
        <dbReference type="ARBA" id="ARBA00030554"/>
    </source>
</evidence>
<dbReference type="EMBL" id="VNKQ01000004">
    <property type="protein sequence ID" value="KAG0651712.1"/>
    <property type="molecule type" value="Genomic_DNA"/>
</dbReference>
<evidence type="ECO:0000256" key="3">
    <source>
        <dbReference type="ARBA" id="ARBA00022603"/>
    </source>
</evidence>
<evidence type="ECO:0000256" key="4">
    <source>
        <dbReference type="ARBA" id="ARBA00022679"/>
    </source>
</evidence>
<evidence type="ECO:0000313" key="12">
    <source>
        <dbReference type="Proteomes" id="UP000785200"/>
    </source>
</evidence>
<evidence type="ECO:0000259" key="10">
    <source>
        <dbReference type="Pfam" id="PF02676"/>
    </source>
</evidence>
<dbReference type="GO" id="GO:0008168">
    <property type="term" value="F:methyltransferase activity"/>
    <property type="evidence" value="ECO:0007669"/>
    <property type="project" value="UniProtKB-KW"/>
</dbReference>
<dbReference type="Proteomes" id="UP000785200">
    <property type="component" value="Unassembled WGS sequence"/>
</dbReference>
<sequence>MACSTTPLPQSFSSRKRKILEKLAVPASEYDDLSPKGSVDEGIRDLIDEINQIGGCVTTSSCAGRISIFLEGKKDTTIGFEEIEDNKDDEKVKTRAGIGGKGGGGKWLYVSHDPITTTKDEPLAEIFGMKRRNSDLLHGHVADEPGSGRWVHFKFEPMILHILTASLEQAQIVLAAALQSGFRESGALSLLASNSEPATPMVAVRSMGLALESIVGLKYDKDPECTVSEGHLKSLIDLANERFKENTIRIERFRALLKKLSVEGSGNVKRKGQNGEEWEDPQVRAERKKAEGLARSRQLKSSLLAEGVEGSETVDLQSLVENT</sequence>